<accession>A0ABV7Y9N9</accession>
<proteinExistence type="predicted"/>
<dbReference type="CDD" id="cd03794">
    <property type="entry name" value="GT4_WbuB-like"/>
    <property type="match status" value="1"/>
</dbReference>
<name>A0ABV7Y9N9_9ACTN</name>
<evidence type="ECO:0000313" key="4">
    <source>
        <dbReference type="EMBL" id="MFC3761833.1"/>
    </source>
</evidence>
<sequence>MTDRPYRVLVLNQFALPRTESGGTRHVELFGRLQGWEHLIIAGNRNNYSRKTFEFRSPEFRTVPTTSYSSNGPARIVNWMSYVVGSFFVGLRQRDVKVVYASSPHLLTPFGGWLLAKVKRAKFVLEIRDPHPKVFVDLGYLREGSFVHRVLSGLERFYYKKAARIVSTSAGYSADVAAAGGDVGKFVPVTNGAEPSDFVPSITRAEAREKFDFSSDAFVGVFAGAHGPKDGLDIVLDAAALLPAVTFALIGDGMDKPKLVERARAEGLTNVRFLEPVPKRELANLFVGCDFGLHTMAALDLFRALSSNKFHDYLAAKLPVVSNVPGEVEEILAESGGGLSGIPKEGEDDGQALADAISELRSRSPEVRAEMGRNGQDWVQRNSSRTVMSARLQSTLDAVVGR</sequence>
<protein>
    <submittedName>
        <fullName evidence="4">Glycosyltransferase family 4 protein</fullName>
    </submittedName>
</protein>
<evidence type="ECO:0000256" key="1">
    <source>
        <dbReference type="ARBA" id="ARBA00022676"/>
    </source>
</evidence>
<dbReference type="Pfam" id="PF13579">
    <property type="entry name" value="Glyco_trans_4_4"/>
    <property type="match status" value="1"/>
</dbReference>
<dbReference type="Gene3D" id="3.40.50.2000">
    <property type="entry name" value="Glycogen Phosphorylase B"/>
    <property type="match status" value="2"/>
</dbReference>
<dbReference type="PANTHER" id="PTHR45947:SF3">
    <property type="entry name" value="SULFOQUINOVOSYL TRANSFERASE SQD2"/>
    <property type="match status" value="1"/>
</dbReference>
<evidence type="ECO:0000313" key="5">
    <source>
        <dbReference type="Proteomes" id="UP001595699"/>
    </source>
</evidence>
<reference evidence="5" key="1">
    <citation type="journal article" date="2019" name="Int. J. Syst. Evol. Microbiol.">
        <title>The Global Catalogue of Microorganisms (GCM) 10K type strain sequencing project: providing services to taxonomists for standard genome sequencing and annotation.</title>
        <authorList>
            <consortium name="The Broad Institute Genomics Platform"/>
            <consortium name="The Broad Institute Genome Sequencing Center for Infectious Disease"/>
            <person name="Wu L."/>
            <person name="Ma J."/>
        </authorList>
    </citation>
    <scope>NUCLEOTIDE SEQUENCE [LARGE SCALE GENOMIC DNA]</scope>
    <source>
        <strain evidence="5">CGMCC 4.7241</strain>
    </source>
</reference>
<dbReference type="PANTHER" id="PTHR45947">
    <property type="entry name" value="SULFOQUINOVOSYL TRANSFERASE SQD2"/>
    <property type="match status" value="1"/>
</dbReference>
<gene>
    <name evidence="4" type="ORF">ACFOUW_13390</name>
</gene>
<keyword evidence="1" id="KW-0328">Glycosyltransferase</keyword>
<comment type="caution">
    <text evidence="4">The sequence shown here is derived from an EMBL/GenBank/DDBJ whole genome shotgun (WGS) entry which is preliminary data.</text>
</comment>
<keyword evidence="5" id="KW-1185">Reference proteome</keyword>
<organism evidence="4 5">
    <name type="scientific">Tenggerimyces flavus</name>
    <dbReference type="NCBI Taxonomy" id="1708749"/>
    <lineage>
        <taxon>Bacteria</taxon>
        <taxon>Bacillati</taxon>
        <taxon>Actinomycetota</taxon>
        <taxon>Actinomycetes</taxon>
        <taxon>Propionibacteriales</taxon>
        <taxon>Nocardioidaceae</taxon>
        <taxon>Tenggerimyces</taxon>
    </lineage>
</organism>
<dbReference type="RefSeq" id="WP_205114574.1">
    <property type="nucleotide sequence ID" value="NZ_JAFBCM010000001.1"/>
</dbReference>
<dbReference type="Proteomes" id="UP001595699">
    <property type="component" value="Unassembled WGS sequence"/>
</dbReference>
<dbReference type="InterPro" id="IPR028098">
    <property type="entry name" value="Glyco_trans_4-like_N"/>
</dbReference>
<evidence type="ECO:0000256" key="2">
    <source>
        <dbReference type="ARBA" id="ARBA00022679"/>
    </source>
</evidence>
<keyword evidence="2" id="KW-0808">Transferase</keyword>
<dbReference type="EMBL" id="JBHRZH010000009">
    <property type="protein sequence ID" value="MFC3761833.1"/>
    <property type="molecule type" value="Genomic_DNA"/>
</dbReference>
<evidence type="ECO:0000259" key="3">
    <source>
        <dbReference type="Pfam" id="PF13579"/>
    </source>
</evidence>
<dbReference type="Pfam" id="PF13692">
    <property type="entry name" value="Glyco_trans_1_4"/>
    <property type="match status" value="1"/>
</dbReference>
<feature type="domain" description="Glycosyltransferase subfamily 4-like N-terminal" evidence="3">
    <location>
        <begin position="34"/>
        <end position="192"/>
    </location>
</feature>
<dbReference type="SUPFAM" id="SSF53756">
    <property type="entry name" value="UDP-Glycosyltransferase/glycogen phosphorylase"/>
    <property type="match status" value="1"/>
</dbReference>
<dbReference type="InterPro" id="IPR050194">
    <property type="entry name" value="Glycosyltransferase_grp1"/>
</dbReference>